<sequence length="339" mass="38625">MGGSFLSSWLMPDVFMPVLLLCMGLLLFTPLKLADKIMISLLALLSLGMHNANPYICLIILVVIAFAAIFKAVRRSYIRNGLGVARILYCLSLIVLSQLLLGLLHYNYGGSFKSSKGGSVFLMGSLVEMGVVKQYLDENCQHKSYFICAYKDSLPRNFLWNEKSPIYKNGGWENNEKEYAAIAKDILTTPAYLKLVVAGSLKASVRQFSHYATGEAYSPWPKVSRALGENYPKDYQAYKRSRQFTGRLDFAFVNYSQTILFAGCMLFYVILLLDKRVADRYKWLMLYILLGLIINAWFCATFSGVFHRYQARLIWLTPLPLFLYVMNNNVFKRDRAAKL</sequence>
<gene>
    <name evidence="2" type="ORF">P0Y53_10605</name>
</gene>
<dbReference type="AlphaFoldDB" id="A0AAJ5X0P8"/>
<protein>
    <submittedName>
        <fullName evidence="2">Uncharacterized protein</fullName>
    </submittedName>
</protein>
<feature type="transmembrane region" description="Helical" evidence="1">
    <location>
        <begin position="252"/>
        <end position="273"/>
    </location>
</feature>
<reference evidence="2" key="1">
    <citation type="submission" date="2023-03" db="EMBL/GenBank/DDBJ databases">
        <title>Andean soil-derived lignocellulolytic bacterial consortium as a source of novel taxa and putative plastic-active enzymes.</title>
        <authorList>
            <person name="Diaz-Garcia L."/>
            <person name="Chuvochina M."/>
            <person name="Feuerriegel G."/>
            <person name="Bunk B."/>
            <person name="Sproer C."/>
            <person name="Streit W.R."/>
            <person name="Rodriguez L.M."/>
            <person name="Overmann J."/>
            <person name="Jimenez D.J."/>
        </authorList>
    </citation>
    <scope>NUCLEOTIDE SEQUENCE</scope>
    <source>
        <strain evidence="2">MAG 7</strain>
    </source>
</reference>
<feature type="transmembrane region" description="Helical" evidence="1">
    <location>
        <begin position="285"/>
        <end position="307"/>
    </location>
</feature>
<keyword evidence="1" id="KW-0472">Membrane</keyword>
<organism evidence="2 3">
    <name type="scientific">Candidatus Pseudobacter hemicellulosilyticus</name>
    <dbReference type="NCBI Taxonomy" id="3121375"/>
    <lineage>
        <taxon>Bacteria</taxon>
        <taxon>Pseudomonadati</taxon>
        <taxon>Bacteroidota</taxon>
        <taxon>Chitinophagia</taxon>
        <taxon>Chitinophagales</taxon>
        <taxon>Chitinophagaceae</taxon>
        <taxon>Pseudobacter</taxon>
    </lineage>
</organism>
<evidence type="ECO:0000313" key="2">
    <source>
        <dbReference type="EMBL" id="WEK37950.1"/>
    </source>
</evidence>
<feature type="transmembrane region" description="Helical" evidence="1">
    <location>
        <begin position="53"/>
        <end position="73"/>
    </location>
</feature>
<feature type="transmembrane region" description="Helical" evidence="1">
    <location>
        <begin position="313"/>
        <end position="331"/>
    </location>
</feature>
<keyword evidence="1" id="KW-0812">Transmembrane</keyword>
<keyword evidence="1" id="KW-1133">Transmembrane helix</keyword>
<dbReference type="Proteomes" id="UP001220610">
    <property type="component" value="Chromosome"/>
</dbReference>
<dbReference type="EMBL" id="CP119311">
    <property type="protein sequence ID" value="WEK37950.1"/>
    <property type="molecule type" value="Genomic_DNA"/>
</dbReference>
<evidence type="ECO:0000313" key="3">
    <source>
        <dbReference type="Proteomes" id="UP001220610"/>
    </source>
</evidence>
<name>A0AAJ5X0P8_9BACT</name>
<accession>A0AAJ5X0P8</accession>
<feature type="transmembrane region" description="Helical" evidence="1">
    <location>
        <begin position="85"/>
        <end position="106"/>
    </location>
</feature>
<evidence type="ECO:0000256" key="1">
    <source>
        <dbReference type="SAM" id="Phobius"/>
    </source>
</evidence>
<proteinExistence type="predicted"/>